<organism evidence="3 4">
    <name type="scientific">Scleropages formosus</name>
    <name type="common">Asian bonytongue</name>
    <name type="synonym">Osteoglossum formosum</name>
    <dbReference type="NCBI Taxonomy" id="113540"/>
    <lineage>
        <taxon>Eukaryota</taxon>
        <taxon>Metazoa</taxon>
        <taxon>Chordata</taxon>
        <taxon>Craniata</taxon>
        <taxon>Vertebrata</taxon>
        <taxon>Euteleostomi</taxon>
        <taxon>Actinopterygii</taxon>
        <taxon>Neopterygii</taxon>
        <taxon>Teleostei</taxon>
        <taxon>Osteoglossocephala</taxon>
        <taxon>Osteoglossomorpha</taxon>
        <taxon>Osteoglossiformes</taxon>
        <taxon>Osteoglossidae</taxon>
        <taxon>Scleropages</taxon>
    </lineage>
</organism>
<dbReference type="PANTHER" id="PTHR15117">
    <property type="entry name" value="ATAXIN 7 RELATED"/>
    <property type="match status" value="1"/>
</dbReference>
<dbReference type="Gene3D" id="6.10.140.670">
    <property type="match status" value="1"/>
</dbReference>
<feature type="compositionally biased region" description="Basic and acidic residues" evidence="1">
    <location>
        <begin position="135"/>
        <end position="161"/>
    </location>
</feature>
<feature type="region of interest" description="Disordered" evidence="1">
    <location>
        <begin position="93"/>
        <end position="242"/>
    </location>
</feature>
<dbReference type="InterPro" id="IPR013243">
    <property type="entry name" value="SCA7_dom"/>
</dbReference>
<feature type="domain" description="SCA7" evidence="2">
    <location>
        <begin position="216"/>
        <end position="283"/>
    </location>
</feature>
<sequence length="707" mass="75919">MHSRNQRRHDSPLDTRTTLALAKPKGSATLSVVAAPQNKALRAPRDHLRNPFSKVPHAVYPPKGSRGKPCLSLPVVSLEKMTCLGRAEGGHVRVNSSALPSPVTPVKPSLTLPVSHKSQERVMNGKGPATPSAQFERKPDAPPSPYDRRPNISPSAHDKRTGSSPSSLERRPASSPSVMDKRQQTPSSPLDKLPSASPSLQDKKTQNGTKGYKPYKRLSGREFDPDKHCGVLDPESKKPCTRSLTCKTHSLTHRRAVPGRRKLFDTLLAEHKGRTKEKEKQKEKSSRQELQGGKDTQHSRTCLQPEPTPGEAANCHDGKSSLKTRLASLCVPRLPVGGGSPGLISCSGSPPTPVTPSAKAEGSNRLSSDEGEAEALEDVEGCDWHCSLLHPQPMGVRVGAALLSLNLPAAVHVDPLTTSVLFFLTCQCCAFGSRLMGRGYYVFDRRWDRLRLALRHMVERHVTSQMWKKIPPVADTAVSFPGAFPAHQTLPFHNPGPVFPPRSSTSSLGMSPSLPPQPDSVSALSYPGAFLHSGGGMFGSVDPATLVPPVLGKQARAKAAKASRLHEAGQRRKVCLSSMPGPPRSTSLSTSPSHLIAAATSSNGTSRLEAKPDPLERAELGPVAPVRHTSTEITVFHALTGGDTQPPCSPPGEGRKRKSCSSYTKPSKVVRLAGPNNVFRRSGGPLNAVPESQHAGLPRQLQPKVHH</sequence>
<feature type="compositionally biased region" description="Low complexity" evidence="1">
    <location>
        <begin position="501"/>
        <end position="512"/>
    </location>
</feature>
<dbReference type="GeneTree" id="ENSGT00940000158612"/>
<name>A0A8C9R9V9_SCLFO</name>
<dbReference type="OrthoDB" id="21678at2759"/>
<dbReference type="AlphaFoldDB" id="A0A8C9R9V9"/>
<proteinExistence type="predicted"/>
<evidence type="ECO:0000313" key="3">
    <source>
        <dbReference type="Ensembl" id="ENSSFOP00015009547.2"/>
    </source>
</evidence>
<reference evidence="3" key="3">
    <citation type="submission" date="2025-09" db="UniProtKB">
        <authorList>
            <consortium name="Ensembl"/>
        </authorList>
    </citation>
    <scope>IDENTIFICATION</scope>
</reference>
<reference evidence="3" key="2">
    <citation type="submission" date="2025-08" db="UniProtKB">
        <authorList>
            <consortium name="Ensembl"/>
        </authorList>
    </citation>
    <scope>IDENTIFICATION</scope>
</reference>
<gene>
    <name evidence="3" type="primary">ATXN7L1</name>
</gene>
<keyword evidence="4" id="KW-1185">Reference proteome</keyword>
<evidence type="ECO:0000256" key="1">
    <source>
        <dbReference type="SAM" id="MobiDB-lite"/>
    </source>
</evidence>
<dbReference type="PROSITE" id="PS51505">
    <property type="entry name" value="SCA7"/>
    <property type="match status" value="1"/>
</dbReference>
<reference evidence="3 4" key="1">
    <citation type="submission" date="2019-04" db="EMBL/GenBank/DDBJ databases">
        <authorList>
            <consortium name="Wellcome Sanger Institute Data Sharing"/>
        </authorList>
    </citation>
    <scope>NUCLEOTIDE SEQUENCE [LARGE SCALE GENOMIC DNA]</scope>
</reference>
<feature type="region of interest" description="Disordered" evidence="1">
    <location>
        <begin position="342"/>
        <end position="370"/>
    </location>
</feature>
<dbReference type="InterPro" id="IPR052237">
    <property type="entry name" value="Ataxin-7-like_regulator"/>
</dbReference>
<feature type="region of interest" description="Disordered" evidence="1">
    <location>
        <begin position="1"/>
        <end position="67"/>
    </location>
</feature>
<feature type="compositionally biased region" description="Basic and acidic residues" evidence="1">
    <location>
        <begin position="219"/>
        <end position="238"/>
    </location>
</feature>
<feature type="region of interest" description="Disordered" evidence="1">
    <location>
        <begin position="639"/>
        <end position="707"/>
    </location>
</feature>
<dbReference type="Ensembl" id="ENSSFOT00015009678.2">
    <property type="protein sequence ID" value="ENSSFOP00015009547.2"/>
    <property type="gene ID" value="ENSSFOG00015006213.2"/>
</dbReference>
<feature type="region of interest" description="Disordered" evidence="1">
    <location>
        <begin position="562"/>
        <end position="592"/>
    </location>
</feature>
<dbReference type="Proteomes" id="UP000694397">
    <property type="component" value="Chromosome 21"/>
</dbReference>
<accession>A0A8C9R9V9</accession>
<evidence type="ECO:0000313" key="4">
    <source>
        <dbReference type="Proteomes" id="UP000694397"/>
    </source>
</evidence>
<feature type="region of interest" description="Disordered" evidence="1">
    <location>
        <begin position="269"/>
        <end position="318"/>
    </location>
</feature>
<dbReference type="Pfam" id="PF08313">
    <property type="entry name" value="SCA7"/>
    <property type="match status" value="1"/>
</dbReference>
<dbReference type="PANTHER" id="PTHR15117:SF9">
    <property type="entry name" value="ATAXIN-7-LIKE PROTEIN 1"/>
    <property type="match status" value="1"/>
</dbReference>
<feature type="region of interest" description="Disordered" evidence="1">
    <location>
        <begin position="494"/>
        <end position="520"/>
    </location>
</feature>
<evidence type="ECO:0000259" key="2">
    <source>
        <dbReference type="PROSITE" id="PS51505"/>
    </source>
</evidence>
<protein>
    <submittedName>
        <fullName evidence="3">Ataxin 7 like 1</fullName>
    </submittedName>
</protein>
<feature type="compositionally biased region" description="Basic and acidic residues" evidence="1">
    <location>
        <begin position="269"/>
        <end position="287"/>
    </location>
</feature>